<dbReference type="InterPro" id="IPR007318">
    <property type="entry name" value="Phopholipid_MeTrfase"/>
</dbReference>
<dbReference type="GO" id="GO:0016020">
    <property type="term" value="C:membrane"/>
    <property type="evidence" value="ECO:0007669"/>
    <property type="project" value="UniProtKB-SubCell"/>
</dbReference>
<protein>
    <submittedName>
        <fullName evidence="6">Isoprenylcysteine carboxylmethyltransferase family protein</fullName>
    </submittedName>
</protein>
<dbReference type="InterPro" id="IPR052527">
    <property type="entry name" value="Metal_cation-efflux_comp"/>
</dbReference>
<dbReference type="EMBL" id="QRBE01000018">
    <property type="protein sequence ID" value="RDS79022.1"/>
    <property type="molecule type" value="Genomic_DNA"/>
</dbReference>
<reference evidence="6 7" key="1">
    <citation type="submission" date="2018-07" db="EMBL/GenBank/DDBJ databases">
        <title>Dyella monticola sp. nov. and Dyella psychrodurans sp. nov. isolated from monsoon evergreen broad-leaved forest soil of Dinghu Mountain, China.</title>
        <authorList>
            <person name="Gao Z."/>
            <person name="Qiu L."/>
        </authorList>
    </citation>
    <scope>NUCLEOTIDE SEQUENCE [LARGE SCALE GENOMIC DNA]</scope>
    <source>
        <strain evidence="6 7">4G-K06</strain>
    </source>
</reference>
<dbReference type="Proteomes" id="UP000254258">
    <property type="component" value="Unassembled WGS sequence"/>
</dbReference>
<accession>A0A370WSC2</accession>
<evidence type="ECO:0000256" key="2">
    <source>
        <dbReference type="ARBA" id="ARBA00022692"/>
    </source>
</evidence>
<dbReference type="GO" id="GO:0004671">
    <property type="term" value="F:protein C-terminal S-isoprenylcysteine carboxyl O-methyltransferase activity"/>
    <property type="evidence" value="ECO:0007669"/>
    <property type="project" value="InterPro"/>
</dbReference>
<dbReference type="Pfam" id="PF04191">
    <property type="entry name" value="PEMT"/>
    <property type="match status" value="1"/>
</dbReference>
<comment type="subcellular location">
    <subcellularLocation>
        <location evidence="1">Endomembrane system</location>
        <topology evidence="1">Multi-pass membrane protein</topology>
    </subcellularLocation>
</comment>
<comment type="caution">
    <text evidence="6">The sequence shown here is derived from an EMBL/GenBank/DDBJ whole genome shotgun (WGS) entry which is preliminary data.</text>
</comment>
<name>A0A370WSC2_9GAMM</name>
<gene>
    <name evidence="6" type="ORF">DWU98_19980</name>
</gene>
<keyword evidence="2 5" id="KW-0812">Transmembrane</keyword>
<evidence type="ECO:0000256" key="1">
    <source>
        <dbReference type="ARBA" id="ARBA00004127"/>
    </source>
</evidence>
<organism evidence="6 7">
    <name type="scientific">Dyella monticola</name>
    <dbReference type="NCBI Taxonomy" id="1927958"/>
    <lineage>
        <taxon>Bacteria</taxon>
        <taxon>Pseudomonadati</taxon>
        <taxon>Pseudomonadota</taxon>
        <taxon>Gammaproteobacteria</taxon>
        <taxon>Lysobacterales</taxon>
        <taxon>Rhodanobacteraceae</taxon>
        <taxon>Dyella</taxon>
    </lineage>
</organism>
<dbReference type="AlphaFoldDB" id="A0A370WSC2"/>
<dbReference type="GO" id="GO:0032259">
    <property type="term" value="P:methylation"/>
    <property type="evidence" value="ECO:0007669"/>
    <property type="project" value="UniProtKB-KW"/>
</dbReference>
<feature type="transmembrane region" description="Helical" evidence="5">
    <location>
        <begin position="78"/>
        <end position="101"/>
    </location>
</feature>
<proteinExistence type="predicted"/>
<keyword evidence="4 5" id="KW-0472">Membrane</keyword>
<dbReference type="PANTHER" id="PTHR43847:SF1">
    <property type="entry name" value="BLL3993 PROTEIN"/>
    <property type="match status" value="1"/>
</dbReference>
<keyword evidence="6" id="KW-0489">Methyltransferase</keyword>
<evidence type="ECO:0000313" key="7">
    <source>
        <dbReference type="Proteomes" id="UP000254258"/>
    </source>
</evidence>
<dbReference type="RefSeq" id="WP_115497360.1">
    <property type="nucleotide sequence ID" value="NZ_QRBE01000018.1"/>
</dbReference>
<keyword evidence="7" id="KW-1185">Reference proteome</keyword>
<dbReference type="OrthoDB" id="5293276at2"/>
<dbReference type="Gene3D" id="1.20.120.1630">
    <property type="match status" value="1"/>
</dbReference>
<evidence type="ECO:0000313" key="6">
    <source>
        <dbReference type="EMBL" id="RDS79022.1"/>
    </source>
</evidence>
<feature type="transmembrane region" description="Helical" evidence="5">
    <location>
        <begin position="12"/>
        <end position="29"/>
    </location>
</feature>
<evidence type="ECO:0000256" key="4">
    <source>
        <dbReference type="ARBA" id="ARBA00023136"/>
    </source>
</evidence>
<evidence type="ECO:0000256" key="5">
    <source>
        <dbReference type="SAM" id="Phobius"/>
    </source>
</evidence>
<feature type="transmembrane region" description="Helical" evidence="5">
    <location>
        <begin position="41"/>
        <end position="58"/>
    </location>
</feature>
<dbReference type="PANTHER" id="PTHR43847">
    <property type="entry name" value="BLL3993 PROTEIN"/>
    <property type="match status" value="1"/>
</dbReference>
<sequence>MSSLLDLDRLFLGIWSLWLLYWLISSFRVKRAVREESHGSRLGRHTIPILIAVVLLMYRFDALNGTFFNRRFVPDQPWIAWLGFALAVLGLAFTCWARVILGRNWSGIVQLKQDHELIVRGPYHWVRHPIYTGLLVAVSGTALANGEWRALVSLALIGLAFWLKLRLEERWLCEQFGDQYRQYMHRVKALVPGVL</sequence>
<keyword evidence="3 5" id="KW-1133">Transmembrane helix</keyword>
<evidence type="ECO:0000256" key="3">
    <source>
        <dbReference type="ARBA" id="ARBA00022989"/>
    </source>
</evidence>
<keyword evidence="6" id="KW-0808">Transferase</keyword>